<dbReference type="CDD" id="cd00104">
    <property type="entry name" value="KAZAL_FS"/>
    <property type="match status" value="1"/>
</dbReference>
<dbReference type="Pfam" id="PF00753">
    <property type="entry name" value="Lactamase_B"/>
    <property type="match status" value="1"/>
</dbReference>
<dbReference type="InterPro" id="IPR036058">
    <property type="entry name" value="Kazal_dom_sf"/>
</dbReference>
<organism evidence="2 3">
    <name type="scientific">Nitrosarchaeum koreense MY1</name>
    <dbReference type="NCBI Taxonomy" id="1001994"/>
    <lineage>
        <taxon>Archaea</taxon>
        <taxon>Nitrososphaerota</taxon>
        <taxon>Nitrososphaeria</taxon>
        <taxon>Nitrosopumilales</taxon>
        <taxon>Nitrosopumilaceae</taxon>
        <taxon>Nitrosarchaeum</taxon>
    </lineage>
</organism>
<dbReference type="Pfam" id="PF14302">
    <property type="entry name" value="DUF4377"/>
    <property type="match status" value="1"/>
</dbReference>
<comment type="caution">
    <text evidence="2">The sequence shown here is derived from an EMBL/GenBank/DDBJ whole genome shotgun (WGS) entry which is preliminary data.</text>
</comment>
<dbReference type="EMBL" id="AFPU01000001">
    <property type="protein sequence ID" value="EGP94112.1"/>
    <property type="molecule type" value="Genomic_DNA"/>
</dbReference>
<dbReference type="SUPFAM" id="SSF100895">
    <property type="entry name" value="Kazal-type serine protease inhibitors"/>
    <property type="match status" value="1"/>
</dbReference>
<dbReference type="SUPFAM" id="SSF56281">
    <property type="entry name" value="Metallo-hydrolase/oxidoreductase"/>
    <property type="match status" value="1"/>
</dbReference>
<dbReference type="CDD" id="cd16276">
    <property type="entry name" value="metallo-hydrolase-like_MBL-fold"/>
    <property type="match status" value="1"/>
</dbReference>
<evidence type="ECO:0000313" key="3">
    <source>
        <dbReference type="Proteomes" id="UP000004440"/>
    </source>
</evidence>
<dbReference type="SMART" id="SM00849">
    <property type="entry name" value="Lactamase_B"/>
    <property type="match status" value="1"/>
</dbReference>
<dbReference type="InterPro" id="IPR050855">
    <property type="entry name" value="NDM-1-like"/>
</dbReference>
<dbReference type="PROSITE" id="PS51465">
    <property type="entry name" value="KAZAL_2"/>
    <property type="match status" value="1"/>
</dbReference>
<dbReference type="InterPro" id="IPR001279">
    <property type="entry name" value="Metallo-B-lactamas"/>
</dbReference>
<dbReference type="Gene3D" id="3.30.60.30">
    <property type="match status" value="1"/>
</dbReference>
<name>F9CYF0_9ARCH</name>
<dbReference type="PANTHER" id="PTHR42951">
    <property type="entry name" value="METALLO-BETA-LACTAMASE DOMAIN-CONTAINING"/>
    <property type="match status" value="1"/>
</dbReference>
<dbReference type="Proteomes" id="UP000004440">
    <property type="component" value="Unassembled WGS sequence"/>
</dbReference>
<dbReference type="AlphaFoldDB" id="F9CYF0"/>
<protein>
    <submittedName>
        <fullName evidence="2">Beta-lactamase domain protein</fullName>
    </submittedName>
</protein>
<dbReference type="PATRIC" id="fig|1001994.6.peg.1341"/>
<dbReference type="RefSeq" id="WP_007551020.1">
    <property type="nucleotide sequence ID" value="NZ_AFPU01000001.1"/>
</dbReference>
<dbReference type="Pfam" id="PF00050">
    <property type="entry name" value="Kazal_1"/>
    <property type="match status" value="1"/>
</dbReference>
<proteinExistence type="predicted"/>
<reference evidence="2 3" key="1">
    <citation type="journal article" date="2011" name="J. Bacteriol.">
        <title>Genome Sequence of an Ammonia-Oxidizing Soil Archaeon, "Candidatus Nitrosoarchaeum koreensis" MY1.</title>
        <authorList>
            <person name="Kim B.K."/>
            <person name="Jung M.Y."/>
            <person name="Yu D.S."/>
            <person name="Park S.J."/>
            <person name="Oh T.K."/>
            <person name="Rhee S.K."/>
            <person name="Kim J.F."/>
        </authorList>
    </citation>
    <scope>NUCLEOTIDE SEQUENCE [LARGE SCALE GENOMIC DNA]</scope>
    <source>
        <strain evidence="2 3">MY1</strain>
    </source>
</reference>
<evidence type="ECO:0000259" key="1">
    <source>
        <dbReference type="PROSITE" id="PS51465"/>
    </source>
</evidence>
<gene>
    <name evidence="2" type="ORF">MY1_1356</name>
</gene>
<evidence type="ECO:0000313" key="2">
    <source>
        <dbReference type="EMBL" id="EGP94112.1"/>
    </source>
</evidence>
<dbReference type="InterPro" id="IPR025485">
    <property type="entry name" value="DUF4377"/>
</dbReference>
<dbReference type="Gene3D" id="3.60.15.10">
    <property type="entry name" value="Ribonuclease Z/Hydroxyacylglutathione hydrolase-like"/>
    <property type="match status" value="1"/>
</dbReference>
<dbReference type="InterPro" id="IPR036866">
    <property type="entry name" value="RibonucZ/Hydroxyglut_hydro"/>
</dbReference>
<dbReference type="STRING" id="1001994.MY1_1356"/>
<dbReference type="SMART" id="SM00280">
    <property type="entry name" value="KAZAL"/>
    <property type="match status" value="1"/>
</dbReference>
<keyword evidence="3" id="KW-1185">Reference proteome</keyword>
<sequence length="526" mass="58089">MKSTIPLIVLSVFFVFSIPLSYAEEIKTIFVGPNLVDCVGVGPQKCMQIRDDEKSEWTNFYDKITGFDFVDGNSYKLSVKVTDVANPPADASSKKYELVKIIEEKSSSRHVPYKNLCAPGFVSLGKICVLNDRCGPGIYAGKVCVMDGIKQPYLRPLQQGNAGIPAGSVICAEPLELIFKHDISPVCVNHESVNKLKERGWYVEKPIVACTLEYDPVCGMDAKIYGNMCALNAEHVAMDHKGECVEPPAGIFESTLDYTINPVVIGEKRYFVTEIANNVYWLVGSGYQTMFVTTGQGVVVVDAPQPIGEKYLDAIKDVTSEPITHMIYSHSHADHTGAVDQIFSPDITYVSHKQTADVLKQENGTRPIPSVTFDDSMYSLTVGEQTLELHYLGNFHSNGDILILAPQQKVAMLVDLMRPGEPPYRAFGVTPDIDLYLKTHDVLDSFDFDVLISGHTNLLATKDDIKTNKQFAESVMENAKNALASNDPTGNCAQTTINQWEGKLGNLETFMADHCNAMIDYLNEKP</sequence>
<feature type="domain" description="Kazal-like" evidence="1">
    <location>
        <begin position="197"/>
        <end position="246"/>
    </location>
</feature>
<accession>F9CYF0</accession>
<dbReference type="InterPro" id="IPR002350">
    <property type="entry name" value="Kazal_dom"/>
</dbReference>